<keyword evidence="2" id="KW-0472">Membrane</keyword>
<keyword evidence="2" id="KW-1133">Transmembrane helix</keyword>
<gene>
    <name evidence="3" type="ORF">H0H81_000606</name>
</gene>
<dbReference type="Proteomes" id="UP000717328">
    <property type="component" value="Unassembled WGS sequence"/>
</dbReference>
<evidence type="ECO:0000256" key="1">
    <source>
        <dbReference type="SAM" id="MobiDB-lite"/>
    </source>
</evidence>
<dbReference type="OrthoDB" id="3192693at2759"/>
<dbReference type="AlphaFoldDB" id="A0A9P7FMU3"/>
<evidence type="ECO:0000313" key="4">
    <source>
        <dbReference type="Proteomes" id="UP000717328"/>
    </source>
</evidence>
<evidence type="ECO:0000256" key="2">
    <source>
        <dbReference type="SAM" id="Phobius"/>
    </source>
</evidence>
<protein>
    <submittedName>
        <fullName evidence="3">Uncharacterized protein</fullName>
    </submittedName>
</protein>
<reference evidence="3" key="2">
    <citation type="submission" date="2021-10" db="EMBL/GenBank/DDBJ databases">
        <title>Phylogenomics reveals ancestral predisposition of the termite-cultivated fungus Termitomyces towards a domesticated lifestyle.</title>
        <authorList>
            <person name="Auxier B."/>
            <person name="Grum-Grzhimaylo A."/>
            <person name="Cardenas M.E."/>
            <person name="Lodge J.D."/>
            <person name="Laessoe T."/>
            <person name="Pedersen O."/>
            <person name="Smith M.E."/>
            <person name="Kuyper T.W."/>
            <person name="Franco-Molano E.A."/>
            <person name="Baroni T.J."/>
            <person name="Aanen D.K."/>
        </authorList>
    </citation>
    <scope>NUCLEOTIDE SEQUENCE</scope>
    <source>
        <strain evidence="3">D49</strain>
    </source>
</reference>
<feature type="transmembrane region" description="Helical" evidence="2">
    <location>
        <begin position="164"/>
        <end position="183"/>
    </location>
</feature>
<comment type="caution">
    <text evidence="3">The sequence shown here is derived from an EMBL/GenBank/DDBJ whole genome shotgun (WGS) entry which is preliminary data.</text>
</comment>
<accession>A0A9P7FMU3</accession>
<keyword evidence="4" id="KW-1185">Reference proteome</keyword>
<keyword evidence="2" id="KW-0812">Transmembrane</keyword>
<feature type="compositionally biased region" description="Basic and acidic residues" evidence="1">
    <location>
        <begin position="26"/>
        <end position="41"/>
    </location>
</feature>
<proteinExistence type="predicted"/>
<sequence>MARSHVNESDPDSNEENQVPAKRQSKVSEKVQQKKQDELEKANQQLLKSDTENLSGPPSKKSRTLTSAISAQPSAPLSAPARLPIVLAHGTDLKKQPTLDDFADVKVQALLLRAAHEYEALICTHDVFPKLATRVQWAQGCFDNTQKDADADADGLRYEFTDQMLRLVCLLFLLILLLIFLHTR</sequence>
<feature type="compositionally biased region" description="Polar residues" evidence="1">
    <location>
        <begin position="42"/>
        <end position="56"/>
    </location>
</feature>
<organism evidence="3 4">
    <name type="scientific">Sphagnurus paluster</name>
    <dbReference type="NCBI Taxonomy" id="117069"/>
    <lineage>
        <taxon>Eukaryota</taxon>
        <taxon>Fungi</taxon>
        <taxon>Dikarya</taxon>
        <taxon>Basidiomycota</taxon>
        <taxon>Agaricomycotina</taxon>
        <taxon>Agaricomycetes</taxon>
        <taxon>Agaricomycetidae</taxon>
        <taxon>Agaricales</taxon>
        <taxon>Tricholomatineae</taxon>
        <taxon>Lyophyllaceae</taxon>
        <taxon>Sphagnurus</taxon>
    </lineage>
</organism>
<dbReference type="EMBL" id="JABCKI010006260">
    <property type="protein sequence ID" value="KAG5634824.1"/>
    <property type="molecule type" value="Genomic_DNA"/>
</dbReference>
<evidence type="ECO:0000313" key="3">
    <source>
        <dbReference type="EMBL" id="KAG5634824.1"/>
    </source>
</evidence>
<name>A0A9P7FMU3_9AGAR</name>
<feature type="region of interest" description="Disordered" evidence="1">
    <location>
        <begin position="1"/>
        <end position="75"/>
    </location>
</feature>
<reference evidence="3" key="1">
    <citation type="submission" date="2021-02" db="EMBL/GenBank/DDBJ databases">
        <authorList>
            <person name="Nieuwenhuis M."/>
            <person name="Van De Peppel L.J.J."/>
        </authorList>
    </citation>
    <scope>NUCLEOTIDE SEQUENCE</scope>
    <source>
        <strain evidence="3">D49</strain>
    </source>
</reference>